<accession>A0A2I0AIN6</accession>
<proteinExistence type="predicted"/>
<sequence>MLKMVLEWSGASGEELQSFAAEITLIAKRRKVPLKRGRRAAEDGAREEFLLKTGESSV</sequence>
<evidence type="ECO:0000313" key="2">
    <source>
        <dbReference type="Proteomes" id="UP000236161"/>
    </source>
</evidence>
<reference evidence="1 2" key="1">
    <citation type="journal article" date="2017" name="Nature">
        <title>The Apostasia genome and the evolution of orchids.</title>
        <authorList>
            <person name="Zhang G.Q."/>
            <person name="Liu K.W."/>
            <person name="Li Z."/>
            <person name="Lohaus R."/>
            <person name="Hsiao Y.Y."/>
            <person name="Niu S.C."/>
            <person name="Wang J.Y."/>
            <person name="Lin Y.C."/>
            <person name="Xu Q."/>
            <person name="Chen L.J."/>
            <person name="Yoshida K."/>
            <person name="Fujiwara S."/>
            <person name="Wang Z.W."/>
            <person name="Zhang Y.Q."/>
            <person name="Mitsuda N."/>
            <person name="Wang M."/>
            <person name="Liu G.H."/>
            <person name="Pecoraro L."/>
            <person name="Huang H.X."/>
            <person name="Xiao X.J."/>
            <person name="Lin M."/>
            <person name="Wu X.Y."/>
            <person name="Wu W.L."/>
            <person name="Chen Y.Y."/>
            <person name="Chang S.B."/>
            <person name="Sakamoto S."/>
            <person name="Ohme-Takagi M."/>
            <person name="Yagi M."/>
            <person name="Zeng S.J."/>
            <person name="Shen C.Y."/>
            <person name="Yeh C.M."/>
            <person name="Luo Y.B."/>
            <person name="Tsai W.C."/>
            <person name="Van de Peer Y."/>
            <person name="Liu Z.J."/>
        </authorList>
    </citation>
    <scope>NUCLEOTIDE SEQUENCE [LARGE SCALE GENOMIC DNA]</scope>
    <source>
        <strain evidence="2">cv. Shenzhen</strain>
        <tissue evidence="1">Stem</tissue>
    </source>
</reference>
<organism evidence="1 2">
    <name type="scientific">Apostasia shenzhenica</name>
    <dbReference type="NCBI Taxonomy" id="1088818"/>
    <lineage>
        <taxon>Eukaryota</taxon>
        <taxon>Viridiplantae</taxon>
        <taxon>Streptophyta</taxon>
        <taxon>Embryophyta</taxon>
        <taxon>Tracheophyta</taxon>
        <taxon>Spermatophyta</taxon>
        <taxon>Magnoliopsida</taxon>
        <taxon>Liliopsida</taxon>
        <taxon>Asparagales</taxon>
        <taxon>Orchidaceae</taxon>
        <taxon>Apostasioideae</taxon>
        <taxon>Apostasia</taxon>
    </lineage>
</organism>
<dbReference type="AlphaFoldDB" id="A0A2I0AIN6"/>
<gene>
    <name evidence="1" type="ORF">AXF42_Ash003974</name>
</gene>
<dbReference type="EMBL" id="KZ451980">
    <property type="protein sequence ID" value="PKA55336.1"/>
    <property type="molecule type" value="Genomic_DNA"/>
</dbReference>
<keyword evidence="2" id="KW-1185">Reference proteome</keyword>
<name>A0A2I0AIN6_9ASPA</name>
<protein>
    <submittedName>
        <fullName evidence="1">Uncharacterized protein</fullName>
    </submittedName>
</protein>
<dbReference type="Proteomes" id="UP000236161">
    <property type="component" value="Unassembled WGS sequence"/>
</dbReference>
<evidence type="ECO:0000313" key="1">
    <source>
        <dbReference type="EMBL" id="PKA55336.1"/>
    </source>
</evidence>